<dbReference type="InterPro" id="IPR020802">
    <property type="entry name" value="TesA-like"/>
</dbReference>
<dbReference type="SUPFAM" id="SSF53474">
    <property type="entry name" value="alpha/beta-Hydrolases"/>
    <property type="match status" value="1"/>
</dbReference>
<evidence type="ECO:0000313" key="2">
    <source>
        <dbReference type="EMBL" id="KJZ73751.1"/>
    </source>
</evidence>
<feature type="domain" description="Thioesterase TesA-like" evidence="1">
    <location>
        <begin position="7"/>
        <end position="279"/>
    </location>
</feature>
<dbReference type="Gene3D" id="3.40.50.1820">
    <property type="entry name" value="alpha/beta hydrolase"/>
    <property type="match status" value="1"/>
</dbReference>
<sequence>MHATPDLAAPAAAKRPRATSRLLQGNAHTSVSNLFLFPGEFGTFDFFRSAFLIDPNSVAVFELASILPDATEQLANVGIPELAGMYLEEVRRRQPHGPYSLLGHSAGGIIAYEAAQQLLAVGEAVERIYLVDSPCPLAFRPMPSSVLGLMVDTQADGAFSDTRLTMPEKQSASIGQGRATFGLESYTPKRLCPSPGHPIPRTTYYVSKQGFNPRHVNDPSVGLDGGGKAIIPWLFDTREGVGASGDGWEQLVDRTKLKIVPIDGHHTSIMQDPNIRTWAAELQSSYWDSAFPFKTRSTRRRL</sequence>
<dbReference type="InterPro" id="IPR029058">
    <property type="entry name" value="AB_hydrolase_fold"/>
</dbReference>
<protein>
    <recommendedName>
        <fullName evidence="1">Thioesterase TesA-like domain-containing protein</fullName>
    </recommendedName>
</protein>
<evidence type="ECO:0000259" key="1">
    <source>
        <dbReference type="SMART" id="SM00824"/>
    </source>
</evidence>
<reference evidence="2 3" key="1">
    <citation type="journal article" date="2014" name="Genome Biol. Evol.">
        <title>Comparative genomics and transcriptomics analyses reveal divergent lifestyle features of nematode endoparasitic fungus Hirsutella minnesotensis.</title>
        <authorList>
            <person name="Lai Y."/>
            <person name="Liu K."/>
            <person name="Zhang X."/>
            <person name="Zhang X."/>
            <person name="Li K."/>
            <person name="Wang N."/>
            <person name="Shu C."/>
            <person name="Wu Y."/>
            <person name="Wang C."/>
            <person name="Bushley K.E."/>
            <person name="Xiang M."/>
            <person name="Liu X."/>
        </authorList>
    </citation>
    <scope>NUCLEOTIDE SEQUENCE [LARGE SCALE GENOMIC DNA]</scope>
    <source>
        <strain evidence="2 3">3608</strain>
    </source>
</reference>
<dbReference type="OrthoDB" id="10253869at2759"/>
<organism evidence="2 3">
    <name type="scientific">Hirsutella minnesotensis 3608</name>
    <dbReference type="NCBI Taxonomy" id="1043627"/>
    <lineage>
        <taxon>Eukaryota</taxon>
        <taxon>Fungi</taxon>
        <taxon>Dikarya</taxon>
        <taxon>Ascomycota</taxon>
        <taxon>Pezizomycotina</taxon>
        <taxon>Sordariomycetes</taxon>
        <taxon>Hypocreomycetidae</taxon>
        <taxon>Hypocreales</taxon>
        <taxon>Ophiocordycipitaceae</taxon>
        <taxon>Hirsutella</taxon>
    </lineage>
</organism>
<dbReference type="AlphaFoldDB" id="A0A0F7ZIJ1"/>
<keyword evidence="3" id="KW-1185">Reference proteome</keyword>
<dbReference type="EMBL" id="KQ030532">
    <property type="protein sequence ID" value="KJZ73751.1"/>
    <property type="molecule type" value="Genomic_DNA"/>
</dbReference>
<dbReference type="Proteomes" id="UP000054481">
    <property type="component" value="Unassembled WGS sequence"/>
</dbReference>
<name>A0A0F7ZIJ1_9HYPO</name>
<accession>A0A0F7ZIJ1</accession>
<evidence type="ECO:0000313" key="3">
    <source>
        <dbReference type="Proteomes" id="UP000054481"/>
    </source>
</evidence>
<dbReference type="InterPro" id="IPR001031">
    <property type="entry name" value="Thioesterase"/>
</dbReference>
<dbReference type="Pfam" id="PF00975">
    <property type="entry name" value="Thioesterase"/>
    <property type="match status" value="1"/>
</dbReference>
<dbReference type="SMART" id="SM00824">
    <property type="entry name" value="PKS_TE"/>
    <property type="match status" value="1"/>
</dbReference>
<proteinExistence type="predicted"/>
<gene>
    <name evidence="2" type="ORF">HIM_06869</name>
</gene>